<accession>A0A5D4S3R2</accession>
<gene>
    <name evidence="2" type="ORF">FZC83_02140</name>
</gene>
<reference evidence="2 3" key="1">
    <citation type="submission" date="2019-08" db="EMBL/GenBank/DDBJ databases">
        <title>Bacillus genomes from the desert of Cuatro Cienegas, Coahuila.</title>
        <authorList>
            <person name="Olmedo-Alvarez G."/>
        </authorList>
    </citation>
    <scope>NUCLEOTIDE SEQUENCE [LARGE SCALE GENOMIC DNA]</scope>
    <source>
        <strain evidence="2 3">CH108_3D</strain>
    </source>
</reference>
<dbReference type="InterPro" id="IPR018306">
    <property type="entry name" value="Phage_T5_Orf172_DNA-bd"/>
</dbReference>
<sequence>MNQWNHYLSLKELKNHNFKIDKYSGYVYLVQYGNFVKIGKTINPIQRISSINGLAVNYAGENVKEIIISDRHSNYSENERKLHSYFNEHRINKGELFRLSLTNIRNTLPLLELKLEKSIISADQGVELRNKILDRYFFRRKIESVNFYNEKLVNVEYVLASKYSKLLEDTLGFEINTNYEDDASDFDFVRLILSCDLLIQITEIHEDEAYVSSILSSCLENINANAILILKKYKQM</sequence>
<evidence type="ECO:0000313" key="2">
    <source>
        <dbReference type="EMBL" id="TYS56396.1"/>
    </source>
</evidence>
<feature type="domain" description="Bacteriophage T5 Orf172 DNA-binding" evidence="1">
    <location>
        <begin position="30"/>
        <end position="111"/>
    </location>
</feature>
<name>A0A5D4S3R2_9BACI</name>
<dbReference type="Pfam" id="PF13455">
    <property type="entry name" value="MUG113"/>
    <property type="match status" value="1"/>
</dbReference>
<comment type="caution">
    <text evidence="2">The sequence shown here is derived from an EMBL/GenBank/DDBJ whole genome shotgun (WGS) entry which is preliminary data.</text>
</comment>
<organism evidence="2 3">
    <name type="scientific">Rossellomorea marisflavi</name>
    <dbReference type="NCBI Taxonomy" id="189381"/>
    <lineage>
        <taxon>Bacteria</taxon>
        <taxon>Bacillati</taxon>
        <taxon>Bacillota</taxon>
        <taxon>Bacilli</taxon>
        <taxon>Bacillales</taxon>
        <taxon>Bacillaceae</taxon>
        <taxon>Rossellomorea</taxon>
    </lineage>
</organism>
<protein>
    <submittedName>
        <fullName evidence="2">GIY-YIG nuclease family protein</fullName>
    </submittedName>
</protein>
<evidence type="ECO:0000313" key="3">
    <source>
        <dbReference type="Proteomes" id="UP000322997"/>
    </source>
</evidence>
<dbReference type="EMBL" id="VTEQ01000001">
    <property type="protein sequence ID" value="TYS56396.1"/>
    <property type="molecule type" value="Genomic_DNA"/>
</dbReference>
<dbReference type="SMART" id="SM00974">
    <property type="entry name" value="T5orf172"/>
    <property type="match status" value="1"/>
</dbReference>
<dbReference type="Proteomes" id="UP000322997">
    <property type="component" value="Unassembled WGS sequence"/>
</dbReference>
<dbReference type="AlphaFoldDB" id="A0A5D4S3R2"/>
<dbReference type="RefSeq" id="WP_148984430.1">
    <property type="nucleotide sequence ID" value="NZ_JBNILK010000001.1"/>
</dbReference>
<evidence type="ECO:0000259" key="1">
    <source>
        <dbReference type="SMART" id="SM00974"/>
    </source>
</evidence>
<proteinExistence type="predicted"/>